<gene>
    <name evidence="8" type="primary">MSH4</name>
    <name evidence="8" type="ORF">SPAR_F00580</name>
</gene>
<dbReference type="InterPro" id="IPR007861">
    <property type="entry name" value="DNA_mismatch_repair_MutS_clamp"/>
</dbReference>
<evidence type="ECO:0000259" key="7">
    <source>
        <dbReference type="PROSITE" id="PS00486"/>
    </source>
</evidence>
<comment type="similarity">
    <text evidence="1">Belongs to the DNA mismatch repair MutS family.</text>
</comment>
<dbReference type="Gene3D" id="3.40.50.300">
    <property type="entry name" value="P-loop containing nucleotide triphosphate hydrolases"/>
    <property type="match status" value="1"/>
</dbReference>
<reference evidence="8" key="4">
    <citation type="submission" date="2025-08" db="UniProtKB">
        <authorList>
            <consortium name="RefSeq"/>
        </authorList>
    </citation>
    <scope>IDENTIFICATION</scope>
    <source>
        <strain evidence="8">CBS432</strain>
    </source>
</reference>
<dbReference type="VEuPathDB" id="FungiDB:SPAR_F00580"/>
<dbReference type="SMART" id="SM00534">
    <property type="entry name" value="MUTSac"/>
    <property type="match status" value="1"/>
</dbReference>
<dbReference type="KEGG" id="spao:SPAR_F00580"/>
<dbReference type="GO" id="GO:0006298">
    <property type="term" value="P:mismatch repair"/>
    <property type="evidence" value="ECO:0007669"/>
    <property type="project" value="InterPro"/>
</dbReference>
<dbReference type="Gene3D" id="1.10.1420.10">
    <property type="match status" value="2"/>
</dbReference>
<dbReference type="InterPro" id="IPR000432">
    <property type="entry name" value="DNA_mismatch_repair_MutS_C"/>
</dbReference>
<dbReference type="GO" id="GO:0005634">
    <property type="term" value="C:nucleus"/>
    <property type="evidence" value="ECO:0007669"/>
    <property type="project" value="TreeGrafter"/>
</dbReference>
<dbReference type="Pfam" id="PF05190">
    <property type="entry name" value="MutS_IV"/>
    <property type="match status" value="1"/>
</dbReference>
<dbReference type="SUPFAM" id="SSF53150">
    <property type="entry name" value="DNA repair protein MutS, domain II"/>
    <property type="match status" value="1"/>
</dbReference>
<dbReference type="PANTHER" id="PTHR11361:SF21">
    <property type="entry name" value="MUTS PROTEIN HOMOLOG 4"/>
    <property type="match status" value="1"/>
</dbReference>
<reference evidence="8" key="1">
    <citation type="journal article" date="2017" name="Nat. Genet.">
        <title>Contrasting evolutionary genome dynamics between domesticated and wild yeasts.</title>
        <authorList>
            <person name="Yue J.X."/>
            <person name="Li J."/>
            <person name="Aigrain L."/>
            <person name="Hallin J."/>
            <person name="Persson K."/>
            <person name="Oliver K."/>
            <person name="Bergstrom A."/>
            <person name="Coupland P."/>
            <person name="Warringer J."/>
            <person name="Lagomarsino M.C."/>
            <person name="Fischer G."/>
            <person name="Durbin R."/>
            <person name="Liti G."/>
        </authorList>
    </citation>
    <scope>NUCLEOTIDE SEQUENCE</scope>
    <source>
        <strain evidence="8">CBS432</strain>
    </source>
</reference>
<evidence type="ECO:0000256" key="3">
    <source>
        <dbReference type="ARBA" id="ARBA00022840"/>
    </source>
</evidence>
<keyword evidence="3" id="KW-0067">ATP-binding</keyword>
<evidence type="ECO:0000256" key="4">
    <source>
        <dbReference type="ARBA" id="ARBA00023125"/>
    </source>
</evidence>
<feature type="region of interest" description="Disordered" evidence="6">
    <location>
        <begin position="26"/>
        <end position="46"/>
    </location>
</feature>
<dbReference type="GeneID" id="54630324"/>
<dbReference type="InterPro" id="IPR045076">
    <property type="entry name" value="MutS"/>
</dbReference>
<evidence type="ECO:0000256" key="1">
    <source>
        <dbReference type="ARBA" id="ARBA00006271"/>
    </source>
</evidence>
<dbReference type="SUPFAM" id="SSF48334">
    <property type="entry name" value="DNA repair protein MutS, domain III"/>
    <property type="match status" value="1"/>
</dbReference>
<dbReference type="InterPro" id="IPR036678">
    <property type="entry name" value="MutS_con_dom_sf"/>
</dbReference>
<organism evidence="8">
    <name type="scientific">Saccharomyces paradoxus</name>
    <name type="common">Yeast</name>
    <name type="synonym">Saccharomyces douglasii</name>
    <dbReference type="NCBI Taxonomy" id="27291"/>
    <lineage>
        <taxon>Eukaryota</taxon>
        <taxon>Fungi</taxon>
        <taxon>Dikarya</taxon>
        <taxon>Ascomycota</taxon>
        <taxon>Saccharomycotina</taxon>
        <taxon>Saccharomycetes</taxon>
        <taxon>Saccharomycetales</taxon>
        <taxon>Saccharomycetaceae</taxon>
        <taxon>Saccharomyces</taxon>
    </lineage>
</organism>
<keyword evidence="2" id="KW-0547">Nucleotide-binding</keyword>
<evidence type="ECO:0000256" key="6">
    <source>
        <dbReference type="SAM" id="MobiDB-lite"/>
    </source>
</evidence>
<dbReference type="SMART" id="SM00533">
    <property type="entry name" value="MUTSd"/>
    <property type="match status" value="1"/>
</dbReference>
<evidence type="ECO:0000313" key="8">
    <source>
        <dbReference type="RefSeq" id="XP_033766062.1"/>
    </source>
</evidence>
<protein>
    <submittedName>
        <fullName evidence="8">MutS family protein MSH4</fullName>
    </submittedName>
</protein>
<name>A0A8B8UQL0_SACPA</name>
<dbReference type="Pfam" id="PF05188">
    <property type="entry name" value="MutS_II"/>
    <property type="match status" value="1"/>
</dbReference>
<dbReference type="Pfam" id="PF05192">
    <property type="entry name" value="MutS_III"/>
    <property type="match status" value="1"/>
</dbReference>
<dbReference type="InterPro" id="IPR027417">
    <property type="entry name" value="P-loop_NTPase"/>
</dbReference>
<evidence type="ECO:0000256" key="2">
    <source>
        <dbReference type="ARBA" id="ARBA00022741"/>
    </source>
</evidence>
<reference evidence="8" key="3">
    <citation type="submission" date="2025-07" db="EMBL/GenBank/DDBJ databases">
        <authorList>
            <consortium name="NCBI Genome Project"/>
        </authorList>
    </citation>
    <scope>NUCLEOTIDE SEQUENCE</scope>
    <source>
        <strain evidence="8">CBS432</strain>
    </source>
</reference>
<dbReference type="InterPro" id="IPR036187">
    <property type="entry name" value="DNA_mismatch_repair_MutS_sf"/>
</dbReference>
<evidence type="ECO:0000256" key="5">
    <source>
        <dbReference type="ARBA" id="ARBA00023254"/>
    </source>
</evidence>
<dbReference type="CDD" id="cd03282">
    <property type="entry name" value="ABC_MSH4_euk"/>
    <property type="match status" value="1"/>
</dbReference>
<dbReference type="PANTHER" id="PTHR11361">
    <property type="entry name" value="DNA MISMATCH REPAIR PROTEIN MUTS FAMILY MEMBER"/>
    <property type="match status" value="1"/>
</dbReference>
<dbReference type="AlphaFoldDB" id="A0A8B8UQL0"/>
<dbReference type="RefSeq" id="XP_033766062.1">
    <property type="nucleotide sequence ID" value="XM_033910171.1"/>
</dbReference>
<dbReference type="GO" id="GO:0005524">
    <property type="term" value="F:ATP binding"/>
    <property type="evidence" value="ECO:0007669"/>
    <property type="project" value="UniProtKB-KW"/>
</dbReference>
<sequence length="878" mass="99236">MSESNLSSFISTNYFNLRSAANSSNYISKPSTKKSTRNQKSPTNISNWIPKKRTLQVAEATWENNEKGSSHSHYLMNGSMASRTTTSLSRYSTNASLLGPSVDCVLCCIYEVPRDISTRIGLCIINCNTGQMYLSDFMDSQIYIRVVHKLQIYQPTEILIPSSSLTPTVSKLATMIKFNVAETVKIEEGSRKCFNSQDGLAAITKYLIDDTKKNLKIEEVIDKTFALCAASAAISYMEEIISKSTRNLNAFRKLRIQFEGTENTMLIDSKTVRGLELVENKLDKNGISLWKFLDTTSTKMGQRSLRNSILQPLTDRNSIEMRLEALEELKANDDLLQKLRSEMKSLADLDKLFSRLLCINHSAIKSDQRINYVLLLKETIQSVKSLKNTLNDQSIQSRLISETKKIFNNDAIIEIEKSIDSCINEDCVWASSAIQLLNQRSYAVKSDSNGLLDVSRQIYKEVKEEFFREVEDLTARNKINLDHSYDSARGFYLRIKRRDFTDDIARLPDIFISKTIKKNYIECTTLNIIKRNARLKEVMEEILLLSEETVDELLDKIATHISELFMIAEAVAILDLVCSFTYNLKENNYSVPIFTNNLLIQDSRHPLLEKVIKNFVPNTISSTKNSSSLQIITGCNMSGKSVYLKQVALICIMAQMGSGISAHYGSFPIFKHLHARVCNDSMELTSSNFGFEMKEMAYFLDDINTETLLILDELGRGSSIADGFCVSLAVTEHLLRTGATVFLSTHFQDIPKIMSKKPAVSHLHMDAVLLNDNSIEMKYQLTQKSVAIENSGIKVVKKIFNPNIITEAYNIHSLLKIAKARTENKDSNNVVDQKTINQMKRIHNLVAILSECAGNEKGLLTLEKLREINSEFIENFEG</sequence>
<dbReference type="InterPro" id="IPR007696">
    <property type="entry name" value="DNA_mismatch_repair_MutS_core"/>
</dbReference>
<keyword evidence="4" id="KW-0238">DNA-binding</keyword>
<dbReference type="InterPro" id="IPR007860">
    <property type="entry name" value="DNA_mmatch_repair_MutS_con_dom"/>
</dbReference>
<dbReference type="PIRSF" id="PIRSF005813">
    <property type="entry name" value="MSH2"/>
    <property type="match status" value="1"/>
</dbReference>
<feature type="domain" description="DNA mismatch repair proteins mutS family" evidence="7">
    <location>
        <begin position="707"/>
        <end position="723"/>
    </location>
</feature>
<reference evidence="8" key="2">
    <citation type="submission" date="2020-01" db="EMBL/GenBank/DDBJ databases">
        <title>Population-level Yeast Reference Genomes.</title>
        <authorList>
            <person name="Yue J.-X."/>
        </authorList>
    </citation>
    <scope>NUCLEOTIDE SEQUENCE</scope>
    <source>
        <strain evidence="8">CBS432</strain>
    </source>
</reference>
<dbReference type="PROSITE" id="PS00486">
    <property type="entry name" value="DNA_MISMATCH_REPAIR_2"/>
    <property type="match status" value="1"/>
</dbReference>
<accession>A0A8B8UQL0</accession>
<dbReference type="GO" id="GO:0007131">
    <property type="term" value="P:reciprocal meiotic recombination"/>
    <property type="evidence" value="ECO:0007669"/>
    <property type="project" value="TreeGrafter"/>
</dbReference>
<dbReference type="InterPro" id="IPR011184">
    <property type="entry name" value="DNA_mismatch_repair_Msh2"/>
</dbReference>
<keyword evidence="5" id="KW-0469">Meiosis</keyword>
<dbReference type="Gene3D" id="3.30.420.110">
    <property type="entry name" value="MutS, connector domain"/>
    <property type="match status" value="1"/>
</dbReference>
<dbReference type="SUPFAM" id="SSF52540">
    <property type="entry name" value="P-loop containing nucleoside triphosphate hydrolases"/>
    <property type="match status" value="1"/>
</dbReference>
<proteinExistence type="inferred from homology"/>
<dbReference type="OrthoDB" id="276261at2759"/>
<dbReference type="GO" id="GO:0030983">
    <property type="term" value="F:mismatched DNA binding"/>
    <property type="evidence" value="ECO:0007669"/>
    <property type="project" value="InterPro"/>
</dbReference>
<dbReference type="Pfam" id="PF00488">
    <property type="entry name" value="MutS_V"/>
    <property type="match status" value="1"/>
</dbReference>
<dbReference type="GO" id="GO:0140664">
    <property type="term" value="F:ATP-dependent DNA damage sensor activity"/>
    <property type="evidence" value="ECO:0007669"/>
    <property type="project" value="InterPro"/>
</dbReference>